<evidence type="ECO:0000313" key="3">
    <source>
        <dbReference type="EMBL" id="HIS76073.1"/>
    </source>
</evidence>
<protein>
    <submittedName>
        <fullName evidence="3">Helix-hairpin-helix domain-containing protein</fullName>
    </submittedName>
</protein>
<dbReference type="EMBL" id="DVJP01000031">
    <property type="protein sequence ID" value="HIS76073.1"/>
    <property type="molecule type" value="Genomic_DNA"/>
</dbReference>
<evidence type="ECO:0000313" key="4">
    <source>
        <dbReference type="Proteomes" id="UP000824002"/>
    </source>
</evidence>
<feature type="region of interest" description="Disordered" evidence="1">
    <location>
        <begin position="42"/>
        <end position="62"/>
    </location>
</feature>
<name>A0A9D1K0I3_9FIRM</name>
<feature type="domain" description="Helix-hairpin-helix DNA-binding motif class 1" evidence="2">
    <location>
        <begin position="100"/>
        <end position="119"/>
    </location>
</feature>
<dbReference type="SUPFAM" id="SSF47781">
    <property type="entry name" value="RuvA domain 2-like"/>
    <property type="match status" value="1"/>
</dbReference>
<dbReference type="GO" id="GO:0015628">
    <property type="term" value="P:protein secretion by the type II secretion system"/>
    <property type="evidence" value="ECO:0007669"/>
    <property type="project" value="TreeGrafter"/>
</dbReference>
<evidence type="ECO:0000259" key="2">
    <source>
        <dbReference type="SMART" id="SM00278"/>
    </source>
</evidence>
<dbReference type="GO" id="GO:0015627">
    <property type="term" value="C:type II protein secretion system complex"/>
    <property type="evidence" value="ECO:0007669"/>
    <property type="project" value="TreeGrafter"/>
</dbReference>
<reference evidence="3" key="1">
    <citation type="submission" date="2020-10" db="EMBL/GenBank/DDBJ databases">
        <authorList>
            <person name="Gilroy R."/>
        </authorList>
    </citation>
    <scope>NUCLEOTIDE SEQUENCE</scope>
    <source>
        <strain evidence="3">CHK199-13235</strain>
    </source>
</reference>
<dbReference type="Proteomes" id="UP000824002">
    <property type="component" value="Unassembled WGS sequence"/>
</dbReference>
<dbReference type="GO" id="GO:0006281">
    <property type="term" value="P:DNA repair"/>
    <property type="evidence" value="ECO:0007669"/>
    <property type="project" value="InterPro"/>
</dbReference>
<dbReference type="NCBIfam" id="TIGR00426">
    <property type="entry name" value="competence protein ComEA helix-hairpin-helix repeat region"/>
    <property type="match status" value="1"/>
</dbReference>
<dbReference type="InterPro" id="IPR010994">
    <property type="entry name" value="RuvA_2-like"/>
</dbReference>
<dbReference type="InterPro" id="IPR003583">
    <property type="entry name" value="Hlx-hairpin-Hlx_DNA-bd_motif"/>
</dbReference>
<dbReference type="SMART" id="SM00278">
    <property type="entry name" value="HhH1"/>
    <property type="match status" value="2"/>
</dbReference>
<evidence type="ECO:0000256" key="1">
    <source>
        <dbReference type="SAM" id="MobiDB-lite"/>
    </source>
</evidence>
<dbReference type="PANTHER" id="PTHR21180">
    <property type="entry name" value="ENDONUCLEASE/EXONUCLEASE/PHOSPHATASE FAMILY DOMAIN-CONTAINING PROTEIN 1"/>
    <property type="match status" value="1"/>
</dbReference>
<feature type="domain" description="Helix-hairpin-helix DNA-binding motif class 1" evidence="2">
    <location>
        <begin position="70"/>
        <end position="89"/>
    </location>
</feature>
<dbReference type="Gene3D" id="1.10.150.320">
    <property type="entry name" value="Photosystem II 12 kDa extrinsic protein"/>
    <property type="match status" value="1"/>
</dbReference>
<proteinExistence type="predicted"/>
<dbReference type="AlphaFoldDB" id="A0A9D1K0I3"/>
<organism evidence="3 4">
    <name type="scientific">Candidatus Merdivicinus excrementipullorum</name>
    <dbReference type="NCBI Taxonomy" id="2840867"/>
    <lineage>
        <taxon>Bacteria</taxon>
        <taxon>Bacillati</taxon>
        <taxon>Bacillota</taxon>
        <taxon>Clostridia</taxon>
        <taxon>Eubacteriales</taxon>
        <taxon>Oscillospiraceae</taxon>
        <taxon>Oscillospiraceae incertae sedis</taxon>
        <taxon>Candidatus Merdivicinus</taxon>
    </lineage>
</organism>
<accession>A0A9D1K0I3</accession>
<gene>
    <name evidence="3" type="ORF">IAB51_04590</name>
</gene>
<reference evidence="3" key="2">
    <citation type="journal article" date="2021" name="PeerJ">
        <title>Extensive microbial diversity within the chicken gut microbiome revealed by metagenomics and culture.</title>
        <authorList>
            <person name="Gilroy R."/>
            <person name="Ravi A."/>
            <person name="Getino M."/>
            <person name="Pursley I."/>
            <person name="Horton D.L."/>
            <person name="Alikhan N.F."/>
            <person name="Baker D."/>
            <person name="Gharbi K."/>
            <person name="Hall N."/>
            <person name="Watson M."/>
            <person name="Adriaenssens E.M."/>
            <person name="Foster-Nyarko E."/>
            <person name="Jarju S."/>
            <person name="Secka A."/>
            <person name="Antonio M."/>
            <person name="Oren A."/>
            <person name="Chaudhuri R.R."/>
            <person name="La Ragione R."/>
            <person name="Hildebrand F."/>
            <person name="Pallen M.J."/>
        </authorList>
    </citation>
    <scope>NUCLEOTIDE SEQUENCE</scope>
    <source>
        <strain evidence="3">CHK199-13235</strain>
    </source>
</reference>
<comment type="caution">
    <text evidence="3">The sequence shown here is derived from an EMBL/GenBank/DDBJ whole genome shotgun (WGS) entry which is preliminary data.</text>
</comment>
<dbReference type="InterPro" id="IPR004509">
    <property type="entry name" value="Competence_ComEA_HhH"/>
</dbReference>
<dbReference type="PANTHER" id="PTHR21180:SF32">
    <property type="entry name" value="ENDONUCLEASE_EXONUCLEASE_PHOSPHATASE FAMILY DOMAIN-CONTAINING PROTEIN 1"/>
    <property type="match status" value="1"/>
</dbReference>
<sequence length="123" mass="13271">MKNWENRLSGLLLIAAGVILLAILAYNFFIFPPGEGLEPVLLESSSAESSEDPEMPEPPGPVNLNTATLEELDALPGIGETLAQRILDYRETHGGFQSLEELMEVDGIGAATFEELSGKITLE</sequence>
<dbReference type="GO" id="GO:0003677">
    <property type="term" value="F:DNA binding"/>
    <property type="evidence" value="ECO:0007669"/>
    <property type="project" value="InterPro"/>
</dbReference>
<dbReference type="InterPro" id="IPR051675">
    <property type="entry name" value="Endo/Exo/Phosphatase_dom_1"/>
</dbReference>
<dbReference type="Pfam" id="PF12836">
    <property type="entry name" value="HHH_3"/>
    <property type="match status" value="1"/>
</dbReference>